<reference evidence="5" key="1">
    <citation type="submission" date="2022-07" db="EMBL/GenBank/DDBJ databases">
        <title>Phylogenomic reconstructions and comparative analyses of Kickxellomycotina fungi.</title>
        <authorList>
            <person name="Reynolds N.K."/>
            <person name="Stajich J.E."/>
            <person name="Barry K."/>
            <person name="Grigoriev I.V."/>
            <person name="Crous P."/>
            <person name="Smith M.E."/>
        </authorList>
    </citation>
    <scope>NUCLEOTIDE SEQUENCE</scope>
    <source>
        <strain evidence="5">NRRL 3115</strain>
    </source>
</reference>
<comment type="subcellular location">
    <subcellularLocation>
        <location evidence="1">Membrane</location>
        <topology evidence="1">Peripheral membrane protein</topology>
        <orientation evidence="1">Cytoplasmic side</orientation>
    </subcellularLocation>
</comment>
<dbReference type="PROSITE" id="PS50195">
    <property type="entry name" value="PX"/>
    <property type="match status" value="1"/>
</dbReference>
<sequence length="382" mass="43407">MGDSTQHLTRSQHLQTVAVETALQLRSQTIHLLQTQAIRLEDFGDTELEDQSDTSECSSELQQMVLLTELRRELREISSSLEDLQFRLCLGRKTRREVPPQVSEADTFRTARGGPFPASGNEAGDEPGEELNGEQASNQTHEQAEEDPAQVLEALERRLHSICGEVIEWRRTQCIIEFISETDKKNGSGPRPSTADRPAHKLPSRALERQHKRRSGFNNTKTPPLSRLVEVERTLNRPTTNTLPATSIEPQQTLHLLEEEPTEEPRSRTHVNDVRIIGWATRGRGLDVHTEFKVVVHLSRGANMTVMRRYTEFELLRDAVCAKYPMFQERVPALPPKRAFGKFDDRFLTRRESGLQFFLAYVMLHPVIGCSGIIKQWLEGGS</sequence>
<dbReference type="GO" id="GO:0034498">
    <property type="term" value="P:early endosome to Golgi transport"/>
    <property type="evidence" value="ECO:0007669"/>
    <property type="project" value="TreeGrafter"/>
</dbReference>
<dbReference type="GO" id="GO:0005829">
    <property type="term" value="C:cytosol"/>
    <property type="evidence" value="ECO:0007669"/>
    <property type="project" value="GOC"/>
</dbReference>
<protein>
    <recommendedName>
        <fullName evidence="2">Sorting nexin MVP1</fullName>
    </recommendedName>
</protein>
<feature type="domain" description="PX" evidence="4">
    <location>
        <begin position="270"/>
        <end position="382"/>
    </location>
</feature>
<evidence type="ECO:0000313" key="5">
    <source>
        <dbReference type="EMBL" id="KAJ2679791.1"/>
    </source>
</evidence>
<evidence type="ECO:0000256" key="1">
    <source>
        <dbReference type="ARBA" id="ARBA00004287"/>
    </source>
</evidence>
<dbReference type="GO" id="GO:0035091">
    <property type="term" value="F:phosphatidylinositol binding"/>
    <property type="evidence" value="ECO:0007669"/>
    <property type="project" value="InterPro"/>
</dbReference>
<dbReference type="InterPro" id="IPR028662">
    <property type="entry name" value="SNX8/Mvp1"/>
</dbReference>
<dbReference type="PANTHER" id="PTHR46571:SF1">
    <property type="entry name" value="SORTING NEXIN-8"/>
    <property type="match status" value="1"/>
</dbReference>
<dbReference type="SUPFAM" id="SSF64268">
    <property type="entry name" value="PX domain"/>
    <property type="match status" value="1"/>
</dbReference>
<gene>
    <name evidence="5" type="ORF">GGI25_001242</name>
</gene>
<proteinExistence type="predicted"/>
<dbReference type="PANTHER" id="PTHR46571">
    <property type="entry name" value="SORTING NEXIN-8"/>
    <property type="match status" value="1"/>
</dbReference>
<dbReference type="InterPro" id="IPR001683">
    <property type="entry name" value="PX_dom"/>
</dbReference>
<evidence type="ECO:0000256" key="2">
    <source>
        <dbReference type="ARBA" id="ARBA00014268"/>
    </source>
</evidence>
<dbReference type="Pfam" id="PF00787">
    <property type="entry name" value="PX"/>
    <property type="match status" value="1"/>
</dbReference>
<name>A0A9W8G6J1_9FUNG</name>
<dbReference type="SMART" id="SM00312">
    <property type="entry name" value="PX"/>
    <property type="match status" value="1"/>
</dbReference>
<evidence type="ECO:0000259" key="4">
    <source>
        <dbReference type="PROSITE" id="PS50195"/>
    </source>
</evidence>
<dbReference type="GO" id="GO:0006886">
    <property type="term" value="P:intracellular protein transport"/>
    <property type="evidence" value="ECO:0007669"/>
    <property type="project" value="TreeGrafter"/>
</dbReference>
<feature type="compositionally biased region" description="Acidic residues" evidence="3">
    <location>
        <begin position="123"/>
        <end position="132"/>
    </location>
</feature>
<feature type="region of interest" description="Disordered" evidence="3">
    <location>
        <begin position="182"/>
        <end position="223"/>
    </location>
</feature>
<dbReference type="Gene3D" id="3.30.1520.10">
    <property type="entry name" value="Phox-like domain"/>
    <property type="match status" value="1"/>
</dbReference>
<dbReference type="GO" id="GO:0031901">
    <property type="term" value="C:early endosome membrane"/>
    <property type="evidence" value="ECO:0007669"/>
    <property type="project" value="TreeGrafter"/>
</dbReference>
<dbReference type="Proteomes" id="UP001151518">
    <property type="component" value="Unassembled WGS sequence"/>
</dbReference>
<dbReference type="InterPro" id="IPR036871">
    <property type="entry name" value="PX_dom_sf"/>
</dbReference>
<evidence type="ECO:0000313" key="6">
    <source>
        <dbReference type="Proteomes" id="UP001151518"/>
    </source>
</evidence>
<evidence type="ECO:0000256" key="3">
    <source>
        <dbReference type="SAM" id="MobiDB-lite"/>
    </source>
</evidence>
<dbReference type="EMBL" id="JANBTW010000009">
    <property type="protein sequence ID" value="KAJ2679791.1"/>
    <property type="molecule type" value="Genomic_DNA"/>
</dbReference>
<dbReference type="OrthoDB" id="10254720at2759"/>
<accession>A0A9W8G6J1</accession>
<dbReference type="AlphaFoldDB" id="A0A9W8G6J1"/>
<organism evidence="5 6">
    <name type="scientific">Coemansia spiralis</name>
    <dbReference type="NCBI Taxonomy" id="417178"/>
    <lineage>
        <taxon>Eukaryota</taxon>
        <taxon>Fungi</taxon>
        <taxon>Fungi incertae sedis</taxon>
        <taxon>Zoopagomycota</taxon>
        <taxon>Kickxellomycotina</taxon>
        <taxon>Kickxellomycetes</taxon>
        <taxon>Kickxellales</taxon>
        <taxon>Kickxellaceae</taxon>
        <taxon>Coemansia</taxon>
    </lineage>
</organism>
<feature type="region of interest" description="Disordered" evidence="3">
    <location>
        <begin position="98"/>
        <end position="148"/>
    </location>
</feature>
<comment type="caution">
    <text evidence="5">The sequence shown here is derived from an EMBL/GenBank/DDBJ whole genome shotgun (WGS) entry which is preliminary data.</text>
</comment>